<dbReference type="InterPro" id="IPR001087">
    <property type="entry name" value="GDSL"/>
</dbReference>
<evidence type="ECO:0000256" key="2">
    <source>
        <dbReference type="SAM" id="SignalP"/>
    </source>
</evidence>
<evidence type="ECO:0000256" key="1">
    <source>
        <dbReference type="ARBA" id="ARBA00008668"/>
    </source>
</evidence>
<comment type="similarity">
    <text evidence="1">Belongs to the 'GDSL' lipolytic enzyme family.</text>
</comment>
<dbReference type="GO" id="GO:0016788">
    <property type="term" value="F:hydrolase activity, acting on ester bonds"/>
    <property type="evidence" value="ECO:0007669"/>
    <property type="project" value="InterPro"/>
</dbReference>
<dbReference type="EMBL" id="CAJNOT010002759">
    <property type="protein sequence ID" value="CAF1341522.1"/>
    <property type="molecule type" value="Genomic_DNA"/>
</dbReference>
<dbReference type="PANTHER" id="PTHR22835">
    <property type="entry name" value="ZINC FINGER FYVE DOMAIN CONTAINING PROTEIN"/>
    <property type="match status" value="1"/>
</dbReference>
<reference evidence="3" key="1">
    <citation type="submission" date="2021-02" db="EMBL/GenBank/DDBJ databases">
        <authorList>
            <person name="Nowell W R."/>
        </authorList>
    </citation>
    <scope>NUCLEOTIDE SEQUENCE</scope>
</reference>
<dbReference type="EMBL" id="CAJOBD010005053">
    <property type="protein sequence ID" value="CAF4018138.1"/>
    <property type="molecule type" value="Genomic_DNA"/>
</dbReference>
<feature type="signal peptide" evidence="2">
    <location>
        <begin position="1"/>
        <end position="21"/>
    </location>
</feature>
<feature type="chain" id="PRO_5036411644" evidence="2">
    <location>
        <begin position="22"/>
        <end position="327"/>
    </location>
</feature>
<evidence type="ECO:0000313" key="3">
    <source>
        <dbReference type="EMBL" id="CAF1341522.1"/>
    </source>
</evidence>
<sequence length="327" mass="38042">MWSYILHCFLLLFLYNYQINTQQIPFDTIVSFGDSNSDIGNVYNLTNHKWPIVPPYFQGRFTNGPVWIEKLGISNIKNYAYGGATTDNNFIQGYTASYTIPVPGVRQQIQIYFNETNITTLNFIRTLYVIWIGGNDYYFNKTISPSTVVTSILNSVKDLLKIGAKYILITNKSPSQTMPFVQTQEQFIYYRDRNIYHNNNLSIGIRKLDYNHKEVVLYLFDLYSFILKIIADNKNYSLNVKDYCWNVLNGSVTILCSNPESYVHIDQYHYTTRMHELIGDAVRQFLLTSSAVNKSSYSIFIILCVQFFLTLSFCSYEKSSFLFPFEI</sequence>
<organism evidence="3 5">
    <name type="scientific">Rotaria sordida</name>
    <dbReference type="NCBI Taxonomy" id="392033"/>
    <lineage>
        <taxon>Eukaryota</taxon>
        <taxon>Metazoa</taxon>
        <taxon>Spiralia</taxon>
        <taxon>Gnathifera</taxon>
        <taxon>Rotifera</taxon>
        <taxon>Eurotatoria</taxon>
        <taxon>Bdelloidea</taxon>
        <taxon>Philodinida</taxon>
        <taxon>Philodinidae</taxon>
        <taxon>Rotaria</taxon>
    </lineage>
</organism>
<dbReference type="PANTHER" id="PTHR22835:SF659">
    <property type="entry name" value="GDSL LIPASE_ACYLHYDROLASE, PUTATIVE (AFU_ORTHOLOGUE AFUA_2G00510)-RELATED"/>
    <property type="match status" value="1"/>
</dbReference>
<keyword evidence="2" id="KW-0732">Signal</keyword>
<evidence type="ECO:0000313" key="5">
    <source>
        <dbReference type="Proteomes" id="UP000663864"/>
    </source>
</evidence>
<protein>
    <submittedName>
        <fullName evidence="3">Uncharacterized protein</fullName>
    </submittedName>
</protein>
<dbReference type="AlphaFoldDB" id="A0A815GQN6"/>
<gene>
    <name evidence="4" type="ORF">JBS370_LOCUS27241</name>
    <name evidence="3" type="ORF">ZHD862_LOCUS30073</name>
</gene>
<dbReference type="SUPFAM" id="SSF52266">
    <property type="entry name" value="SGNH hydrolase"/>
    <property type="match status" value="1"/>
</dbReference>
<dbReference type="Gene3D" id="3.40.50.1110">
    <property type="entry name" value="SGNH hydrolase"/>
    <property type="match status" value="1"/>
</dbReference>
<comment type="caution">
    <text evidence="3">The sequence shown here is derived from an EMBL/GenBank/DDBJ whole genome shotgun (WGS) entry which is preliminary data.</text>
</comment>
<dbReference type="Proteomes" id="UP000663836">
    <property type="component" value="Unassembled WGS sequence"/>
</dbReference>
<dbReference type="Pfam" id="PF00657">
    <property type="entry name" value="Lipase_GDSL"/>
    <property type="match status" value="1"/>
</dbReference>
<dbReference type="CDD" id="cd01846">
    <property type="entry name" value="fatty_acyltransferase_like"/>
    <property type="match status" value="1"/>
</dbReference>
<dbReference type="InterPro" id="IPR036514">
    <property type="entry name" value="SGNH_hydro_sf"/>
</dbReference>
<proteinExistence type="inferred from homology"/>
<dbReference type="Proteomes" id="UP000663864">
    <property type="component" value="Unassembled WGS sequence"/>
</dbReference>
<evidence type="ECO:0000313" key="4">
    <source>
        <dbReference type="EMBL" id="CAF4018138.1"/>
    </source>
</evidence>
<accession>A0A815GQN6</accession>
<name>A0A815GQN6_9BILA</name>